<dbReference type="RefSeq" id="WP_209602392.1">
    <property type="nucleotide sequence ID" value="NZ_JAGILA010000003.1"/>
</dbReference>
<comment type="caution">
    <text evidence="1">The sequence shown here is derived from an EMBL/GenBank/DDBJ whole genome shotgun (WGS) entry which is preliminary data.</text>
</comment>
<organism evidence="1 2">
    <name type="scientific">Sinorhizobium kostiense</name>
    <dbReference type="NCBI Taxonomy" id="76747"/>
    <lineage>
        <taxon>Bacteria</taxon>
        <taxon>Pseudomonadati</taxon>
        <taxon>Pseudomonadota</taxon>
        <taxon>Alphaproteobacteria</taxon>
        <taxon>Hyphomicrobiales</taxon>
        <taxon>Rhizobiaceae</taxon>
        <taxon>Sinorhizobium/Ensifer group</taxon>
        <taxon>Sinorhizobium</taxon>
    </lineage>
</organism>
<dbReference type="EMBL" id="JAGILA010000003">
    <property type="protein sequence ID" value="MBP2236335.1"/>
    <property type="molecule type" value="Genomic_DNA"/>
</dbReference>
<sequence>MTIVSSRSVAAQMKRRGASTTFLLEGFRFGLLEGDATMAEASMTISWDPVLVILQDLICRAVVQHRQLRPSSTTGSKFFEKKRNTLPLGDAAAARPARAEWPS</sequence>
<evidence type="ECO:0000313" key="2">
    <source>
        <dbReference type="Proteomes" id="UP000730739"/>
    </source>
</evidence>
<evidence type="ECO:0008006" key="3">
    <source>
        <dbReference type="Google" id="ProtNLM"/>
    </source>
</evidence>
<reference evidence="1 2" key="1">
    <citation type="submission" date="2021-03" db="EMBL/GenBank/DDBJ databases">
        <title>Genomic Encyclopedia of Type Strains, Phase IV (KMG-IV): sequencing the most valuable type-strain genomes for metagenomic binning, comparative biology and taxonomic classification.</title>
        <authorList>
            <person name="Goeker M."/>
        </authorList>
    </citation>
    <scope>NUCLEOTIDE SEQUENCE [LARGE SCALE GENOMIC DNA]</scope>
    <source>
        <strain evidence="1 2">DSM 13372</strain>
    </source>
</reference>
<dbReference type="Proteomes" id="UP000730739">
    <property type="component" value="Unassembled WGS sequence"/>
</dbReference>
<evidence type="ECO:0000313" key="1">
    <source>
        <dbReference type="EMBL" id="MBP2236335.1"/>
    </source>
</evidence>
<accession>A0ABS4R0C0</accession>
<protein>
    <recommendedName>
        <fullName evidence="3">Transposase</fullName>
    </recommendedName>
</protein>
<name>A0ABS4R0C0_9HYPH</name>
<gene>
    <name evidence="1" type="ORF">J2Z31_002849</name>
</gene>
<proteinExistence type="predicted"/>
<keyword evidence="2" id="KW-1185">Reference proteome</keyword>